<dbReference type="InterPro" id="IPR009734">
    <property type="entry name" value="Myoviridae_GpU"/>
</dbReference>
<evidence type="ECO:0000313" key="2">
    <source>
        <dbReference type="EMBL" id="NYZ64441.1"/>
    </source>
</evidence>
<feature type="region of interest" description="Disordered" evidence="1">
    <location>
        <begin position="155"/>
        <end position="227"/>
    </location>
</feature>
<feature type="compositionally biased region" description="Polar residues" evidence="1">
    <location>
        <begin position="155"/>
        <end position="187"/>
    </location>
</feature>
<protein>
    <submittedName>
        <fullName evidence="2">Phage tail protein</fullName>
    </submittedName>
</protein>
<sequence>MTSANIEQSLVMMTLSRPGSKAEYFHFSISTAAYDDLTITDSYRWATQDRISYLPATQYLGPGLTTIALKGIIYTQLNKNSYFLLDKLRNLAGKGEPFLLSAGTGKIQGLYLIESITDQQNFFFSDGLPRKISFTINLKQFGGVVCRQPITVKSQRQATSNYQSDNKRTNSNYKSGESNRKNTLSKQGNKEKSSTGRVGEKPPIGLHGSSSKKPALSRNLFTKKTRG</sequence>
<dbReference type="Proteomes" id="UP000569732">
    <property type="component" value="Unassembled WGS sequence"/>
</dbReference>
<evidence type="ECO:0000256" key="1">
    <source>
        <dbReference type="SAM" id="MobiDB-lite"/>
    </source>
</evidence>
<dbReference type="Pfam" id="PF06995">
    <property type="entry name" value="Phage_P2_GpU"/>
    <property type="match status" value="1"/>
</dbReference>
<reference evidence="2 3" key="1">
    <citation type="submission" date="2020-07" db="EMBL/GenBank/DDBJ databases">
        <title>Endozoicomonas sp. nov., isolated from sediment.</title>
        <authorList>
            <person name="Gu T."/>
        </authorList>
    </citation>
    <scope>NUCLEOTIDE SEQUENCE [LARGE SCALE GENOMIC DNA]</scope>
    <source>
        <strain evidence="2 3">SM1973</strain>
    </source>
</reference>
<comment type="caution">
    <text evidence="2">The sequence shown here is derived from an EMBL/GenBank/DDBJ whole genome shotgun (WGS) entry which is preliminary data.</text>
</comment>
<organism evidence="2 3">
    <name type="scientific">Spartinivicinus marinus</name>
    <dbReference type="NCBI Taxonomy" id="2994442"/>
    <lineage>
        <taxon>Bacteria</taxon>
        <taxon>Pseudomonadati</taxon>
        <taxon>Pseudomonadota</taxon>
        <taxon>Gammaproteobacteria</taxon>
        <taxon>Oceanospirillales</taxon>
        <taxon>Zooshikellaceae</taxon>
        <taxon>Spartinivicinus</taxon>
    </lineage>
</organism>
<dbReference type="EMBL" id="JACCKB010000001">
    <property type="protein sequence ID" value="NYZ64441.1"/>
    <property type="molecule type" value="Genomic_DNA"/>
</dbReference>
<keyword evidence="3" id="KW-1185">Reference proteome</keyword>
<feature type="compositionally biased region" description="Basic and acidic residues" evidence="1">
    <location>
        <begin position="188"/>
        <end position="200"/>
    </location>
</feature>
<evidence type="ECO:0000313" key="3">
    <source>
        <dbReference type="Proteomes" id="UP000569732"/>
    </source>
</evidence>
<dbReference type="AlphaFoldDB" id="A0A853I3C0"/>
<name>A0A853I3C0_9GAMM</name>
<gene>
    <name evidence="2" type="ORF">H0A36_00385</name>
</gene>
<accession>A0A853I3C0</accession>
<proteinExistence type="predicted"/>